<dbReference type="EMBL" id="SNQG01000002">
    <property type="protein sequence ID" value="TEW67499.1"/>
    <property type="molecule type" value="Genomic_DNA"/>
</dbReference>
<dbReference type="AlphaFoldDB" id="A0A4Y8AH32"/>
<keyword evidence="6" id="KW-1185">Reference proteome</keyword>
<dbReference type="Proteomes" id="UP000297248">
    <property type="component" value="Unassembled WGS sequence"/>
</dbReference>
<sequence length="237" mass="26741">MLKQLLTTVFFLSFALLAMGQQPDTLAKPRADTVLKKADTVKKTSFAPKIKKDKEYHPDSTHSPSLAVKRSLMVPGWGQYYNKGIWYLKVPAIYVGLGFLAKAIIDNQKQYKVFLNLARISNTGVVGMPVKGDQLYDTYVKYKREYDLYVLNYGASYADLESAANGYQRNFQISILGVLIVWGVQTIEAYIDAKFINSFTVDNNLSFRVTPTFMNQPVYASNFSSAFIPGIKFTFTL</sequence>
<name>A0A4Y8AH32_9SPHI</name>
<evidence type="ECO:0000313" key="4">
    <source>
        <dbReference type="EMBL" id="TEW67499.1"/>
    </source>
</evidence>
<organism evidence="4 5">
    <name type="scientific">Mucilaginibacter phyllosphaerae</name>
    <dbReference type="NCBI Taxonomy" id="1812349"/>
    <lineage>
        <taxon>Bacteria</taxon>
        <taxon>Pseudomonadati</taxon>
        <taxon>Bacteroidota</taxon>
        <taxon>Sphingobacteriia</taxon>
        <taxon>Sphingobacteriales</taxon>
        <taxon>Sphingobacteriaceae</taxon>
        <taxon>Mucilaginibacter</taxon>
    </lineage>
</organism>
<dbReference type="OrthoDB" id="9813910at2"/>
<dbReference type="Pfam" id="PF18935">
    <property type="entry name" value="DUF5683"/>
    <property type="match status" value="1"/>
</dbReference>
<dbReference type="RefSeq" id="WP_134335551.1">
    <property type="nucleotide sequence ID" value="NZ_BMCZ01000004.1"/>
</dbReference>
<evidence type="ECO:0000256" key="1">
    <source>
        <dbReference type="SAM" id="SignalP"/>
    </source>
</evidence>
<evidence type="ECO:0000313" key="3">
    <source>
        <dbReference type="EMBL" id="MBB3968872.1"/>
    </source>
</evidence>
<reference evidence="4 5" key="1">
    <citation type="journal article" date="2016" name="Int. J. Syst. Evol. Microbiol.">
        <title>Proposal of Mucilaginibacter phyllosphaerae sp. nov. isolated from the phyllosphere of Galium album.</title>
        <authorList>
            <person name="Aydogan E.L."/>
            <person name="Busse H.J."/>
            <person name="Moser G."/>
            <person name="Muller C."/>
            <person name="Kampfer P."/>
            <person name="Glaeser S.P."/>
        </authorList>
    </citation>
    <scope>NUCLEOTIDE SEQUENCE [LARGE SCALE GENOMIC DNA]</scope>
    <source>
        <strain evidence="4 5">PP-F2FG21</strain>
    </source>
</reference>
<evidence type="ECO:0000259" key="2">
    <source>
        <dbReference type="Pfam" id="PF18935"/>
    </source>
</evidence>
<gene>
    <name evidence="4" type="ORF">E2R65_05790</name>
    <name evidence="3" type="ORF">GGR35_001464</name>
</gene>
<feature type="domain" description="DUF5683" evidence="2">
    <location>
        <begin position="61"/>
        <end position="236"/>
    </location>
</feature>
<dbReference type="InterPro" id="IPR043738">
    <property type="entry name" value="DUF5683"/>
</dbReference>
<feature type="signal peptide" evidence="1">
    <location>
        <begin position="1"/>
        <end position="20"/>
    </location>
</feature>
<feature type="chain" id="PRO_5044616618" description="DUF5683 domain-containing protein" evidence="1">
    <location>
        <begin position="21"/>
        <end position="237"/>
    </location>
</feature>
<evidence type="ECO:0000313" key="5">
    <source>
        <dbReference type="Proteomes" id="UP000297248"/>
    </source>
</evidence>
<comment type="caution">
    <text evidence="4">The sequence shown here is derived from an EMBL/GenBank/DDBJ whole genome shotgun (WGS) entry which is preliminary data.</text>
</comment>
<reference evidence="3 6" key="3">
    <citation type="submission" date="2020-08" db="EMBL/GenBank/DDBJ databases">
        <title>Genomic Encyclopedia of Type Strains, Phase IV (KMG-IV): sequencing the most valuable type-strain genomes for metagenomic binning, comparative biology and taxonomic classification.</title>
        <authorList>
            <person name="Goeker M."/>
        </authorList>
    </citation>
    <scope>NUCLEOTIDE SEQUENCE [LARGE SCALE GENOMIC DNA]</scope>
    <source>
        <strain evidence="3 6">DSM 100995</strain>
    </source>
</reference>
<proteinExistence type="predicted"/>
<dbReference type="Proteomes" id="UP000583101">
    <property type="component" value="Unassembled WGS sequence"/>
</dbReference>
<evidence type="ECO:0000313" key="6">
    <source>
        <dbReference type="Proteomes" id="UP000583101"/>
    </source>
</evidence>
<dbReference type="EMBL" id="JACIEG010000002">
    <property type="protein sequence ID" value="MBB3968872.1"/>
    <property type="molecule type" value="Genomic_DNA"/>
</dbReference>
<accession>A0A4Y8AH32</accession>
<reference evidence="4" key="2">
    <citation type="submission" date="2019-03" db="EMBL/GenBank/DDBJ databases">
        <authorList>
            <person name="Yan Y.-Q."/>
            <person name="Du Z.-J."/>
        </authorList>
    </citation>
    <scope>NUCLEOTIDE SEQUENCE</scope>
    <source>
        <strain evidence="4">PP-F2FG21</strain>
    </source>
</reference>
<keyword evidence="1" id="KW-0732">Signal</keyword>
<protein>
    <recommendedName>
        <fullName evidence="2">DUF5683 domain-containing protein</fullName>
    </recommendedName>
</protein>